<gene>
    <name evidence="2" type="ORF">S12H4_14991</name>
</gene>
<reference evidence="2" key="1">
    <citation type="journal article" date="2014" name="Front. Microbiol.">
        <title>High frequency of phylogenetically diverse reductive dehalogenase-homologous genes in deep subseafloor sedimentary metagenomes.</title>
        <authorList>
            <person name="Kawai M."/>
            <person name="Futagami T."/>
            <person name="Toyoda A."/>
            <person name="Takaki Y."/>
            <person name="Nishi S."/>
            <person name="Hori S."/>
            <person name="Arai W."/>
            <person name="Tsubouchi T."/>
            <person name="Morono Y."/>
            <person name="Uchiyama I."/>
            <person name="Ito T."/>
            <person name="Fujiyama A."/>
            <person name="Inagaki F."/>
            <person name="Takami H."/>
        </authorList>
    </citation>
    <scope>NUCLEOTIDE SEQUENCE</scope>
    <source>
        <strain evidence="2">Expedition CK06-06</strain>
    </source>
</reference>
<feature type="domain" description="Glycosyl transferase family 28 C-terminal" evidence="1">
    <location>
        <begin position="25"/>
        <end position="89"/>
    </location>
</feature>
<dbReference type="InterPro" id="IPR007235">
    <property type="entry name" value="Glyco_trans_28_C"/>
</dbReference>
<protein>
    <recommendedName>
        <fullName evidence="1">Glycosyl transferase family 28 C-terminal domain-containing protein</fullName>
    </recommendedName>
</protein>
<accession>X1T1S6</accession>
<feature type="non-terminal residue" evidence="2">
    <location>
        <position position="1"/>
    </location>
</feature>
<dbReference type="Gene3D" id="3.40.50.2000">
    <property type="entry name" value="Glycogen Phosphorylase B"/>
    <property type="match status" value="1"/>
</dbReference>
<sequence>SDLRNLTPKILKLIIDEFPETFKKVIIGGSFKNITEIENVADKSSELIYFPLTPRMKKEILASDIAITTGGQTVYELAALGVPTITIAPIDTADNDI</sequence>
<evidence type="ECO:0000259" key="1">
    <source>
        <dbReference type="Pfam" id="PF04101"/>
    </source>
</evidence>
<proteinExistence type="predicted"/>
<name>X1T1S6_9ZZZZ</name>
<dbReference type="EMBL" id="BARW01007171">
    <property type="protein sequence ID" value="GAI85351.1"/>
    <property type="molecule type" value="Genomic_DNA"/>
</dbReference>
<dbReference type="AlphaFoldDB" id="X1T1S6"/>
<dbReference type="Pfam" id="PF04101">
    <property type="entry name" value="Glyco_tran_28_C"/>
    <property type="match status" value="1"/>
</dbReference>
<dbReference type="SUPFAM" id="SSF53756">
    <property type="entry name" value="UDP-Glycosyltransferase/glycogen phosphorylase"/>
    <property type="match status" value="1"/>
</dbReference>
<evidence type="ECO:0000313" key="2">
    <source>
        <dbReference type="EMBL" id="GAI85351.1"/>
    </source>
</evidence>
<dbReference type="GO" id="GO:0016758">
    <property type="term" value="F:hexosyltransferase activity"/>
    <property type="evidence" value="ECO:0007669"/>
    <property type="project" value="InterPro"/>
</dbReference>
<organism evidence="2">
    <name type="scientific">marine sediment metagenome</name>
    <dbReference type="NCBI Taxonomy" id="412755"/>
    <lineage>
        <taxon>unclassified sequences</taxon>
        <taxon>metagenomes</taxon>
        <taxon>ecological metagenomes</taxon>
    </lineage>
</organism>
<comment type="caution">
    <text evidence="2">The sequence shown here is derived from an EMBL/GenBank/DDBJ whole genome shotgun (WGS) entry which is preliminary data.</text>
</comment>